<proteinExistence type="inferred from homology"/>
<keyword evidence="8" id="KW-0805">Transcription regulation</keyword>
<evidence type="ECO:0000259" key="13">
    <source>
        <dbReference type="PROSITE" id="PS51674"/>
    </source>
</evidence>
<keyword evidence="15" id="KW-1185">Reference proteome</keyword>
<keyword evidence="4" id="KW-0004">4Fe-4S</keyword>
<sequence>MSEVDWRDSAACADEDPELFFPVIERGEHAVTEIAAAKEVCARCPVLMRCRAWARRSLPYGIAGGLTADERRELPVPAEVLKPSGRLGPPVLGDRREVAAAGRLAIQRGARPAEVAAQFAVTRRTATRWAAQVRAQSDKERGAENHERASCVRSGR</sequence>
<feature type="domain" description="4Fe-4S Wbl-type" evidence="13">
    <location>
        <begin position="11"/>
        <end position="73"/>
    </location>
</feature>
<feature type="compositionally biased region" description="Basic and acidic residues" evidence="12">
    <location>
        <begin position="136"/>
        <end position="150"/>
    </location>
</feature>
<feature type="region of interest" description="Disordered" evidence="12">
    <location>
        <begin position="132"/>
        <end position="156"/>
    </location>
</feature>
<evidence type="ECO:0000256" key="7">
    <source>
        <dbReference type="ARBA" id="ARBA00023014"/>
    </source>
</evidence>
<keyword evidence="7" id="KW-0411">Iron-sulfur</keyword>
<comment type="caution">
    <text evidence="14">The sequence shown here is derived from an EMBL/GenBank/DDBJ whole genome shotgun (WGS) entry which is preliminary data.</text>
</comment>
<dbReference type="InterPro" id="IPR034768">
    <property type="entry name" value="4FE4S_WBL"/>
</dbReference>
<dbReference type="EMBL" id="BAABGT010000008">
    <property type="protein sequence ID" value="GAA4536941.1"/>
    <property type="molecule type" value="Genomic_DNA"/>
</dbReference>
<protein>
    <recommendedName>
        <fullName evidence="13">4Fe-4S Wbl-type domain-containing protein</fullName>
    </recommendedName>
</protein>
<evidence type="ECO:0000256" key="10">
    <source>
        <dbReference type="ARBA" id="ARBA00023157"/>
    </source>
</evidence>
<dbReference type="Proteomes" id="UP001501598">
    <property type="component" value="Unassembled WGS sequence"/>
</dbReference>
<evidence type="ECO:0000256" key="2">
    <source>
        <dbReference type="ARBA" id="ARBA00004496"/>
    </source>
</evidence>
<accession>A0ABP8RF72</accession>
<dbReference type="InterPro" id="IPR003482">
    <property type="entry name" value="Whib"/>
</dbReference>
<gene>
    <name evidence="14" type="ORF">GCM10023175_04530</name>
</gene>
<evidence type="ECO:0000256" key="4">
    <source>
        <dbReference type="ARBA" id="ARBA00022485"/>
    </source>
</evidence>
<keyword evidence="9" id="KW-0238">DNA-binding</keyword>
<evidence type="ECO:0000256" key="1">
    <source>
        <dbReference type="ARBA" id="ARBA00001966"/>
    </source>
</evidence>
<dbReference type="PANTHER" id="PTHR38839:SF6">
    <property type="entry name" value="TRANSCRIPTIONAL REGULATOR WHIB1"/>
    <property type="match status" value="1"/>
</dbReference>
<comment type="subcellular location">
    <subcellularLocation>
        <location evidence="2">Cytoplasm</location>
    </subcellularLocation>
</comment>
<evidence type="ECO:0000256" key="3">
    <source>
        <dbReference type="ARBA" id="ARBA00006597"/>
    </source>
</evidence>
<keyword evidence="11" id="KW-0804">Transcription</keyword>
<dbReference type="Pfam" id="PF02467">
    <property type="entry name" value="Whib"/>
    <property type="match status" value="1"/>
</dbReference>
<keyword evidence="6" id="KW-0408">Iron</keyword>
<evidence type="ECO:0000256" key="12">
    <source>
        <dbReference type="SAM" id="MobiDB-lite"/>
    </source>
</evidence>
<evidence type="ECO:0000256" key="8">
    <source>
        <dbReference type="ARBA" id="ARBA00023015"/>
    </source>
</evidence>
<evidence type="ECO:0000256" key="5">
    <source>
        <dbReference type="ARBA" id="ARBA00022723"/>
    </source>
</evidence>
<evidence type="ECO:0000256" key="6">
    <source>
        <dbReference type="ARBA" id="ARBA00023004"/>
    </source>
</evidence>
<keyword evidence="10" id="KW-1015">Disulfide bond</keyword>
<comment type="similarity">
    <text evidence="3">Belongs to the WhiB family.</text>
</comment>
<organism evidence="14 15">
    <name type="scientific">Pseudonocardia xishanensis</name>
    <dbReference type="NCBI Taxonomy" id="630995"/>
    <lineage>
        <taxon>Bacteria</taxon>
        <taxon>Bacillati</taxon>
        <taxon>Actinomycetota</taxon>
        <taxon>Actinomycetes</taxon>
        <taxon>Pseudonocardiales</taxon>
        <taxon>Pseudonocardiaceae</taxon>
        <taxon>Pseudonocardia</taxon>
    </lineage>
</organism>
<evidence type="ECO:0000313" key="14">
    <source>
        <dbReference type="EMBL" id="GAA4536941.1"/>
    </source>
</evidence>
<dbReference type="PROSITE" id="PS51674">
    <property type="entry name" value="4FE4S_WBL"/>
    <property type="match status" value="1"/>
</dbReference>
<comment type="cofactor">
    <cofactor evidence="1">
        <name>[4Fe-4S] cluster</name>
        <dbReference type="ChEBI" id="CHEBI:49883"/>
    </cofactor>
</comment>
<name>A0ABP8RF72_9PSEU</name>
<evidence type="ECO:0000256" key="11">
    <source>
        <dbReference type="ARBA" id="ARBA00023163"/>
    </source>
</evidence>
<evidence type="ECO:0000256" key="9">
    <source>
        <dbReference type="ARBA" id="ARBA00023125"/>
    </source>
</evidence>
<keyword evidence="5" id="KW-0479">Metal-binding</keyword>
<dbReference type="PANTHER" id="PTHR38839">
    <property type="entry name" value="TRANSCRIPTIONAL REGULATOR WHID-RELATED"/>
    <property type="match status" value="1"/>
</dbReference>
<reference evidence="15" key="1">
    <citation type="journal article" date="2019" name="Int. J. Syst. Evol. Microbiol.">
        <title>The Global Catalogue of Microorganisms (GCM) 10K type strain sequencing project: providing services to taxonomists for standard genome sequencing and annotation.</title>
        <authorList>
            <consortium name="The Broad Institute Genomics Platform"/>
            <consortium name="The Broad Institute Genome Sequencing Center for Infectious Disease"/>
            <person name="Wu L."/>
            <person name="Ma J."/>
        </authorList>
    </citation>
    <scope>NUCLEOTIDE SEQUENCE [LARGE SCALE GENOMIC DNA]</scope>
    <source>
        <strain evidence="15">JCM 17906</strain>
    </source>
</reference>
<evidence type="ECO:0000313" key="15">
    <source>
        <dbReference type="Proteomes" id="UP001501598"/>
    </source>
</evidence>